<feature type="region of interest" description="Disordered" evidence="1">
    <location>
        <begin position="1"/>
        <end position="38"/>
    </location>
</feature>
<evidence type="ECO:0000256" key="1">
    <source>
        <dbReference type="SAM" id="MobiDB-lite"/>
    </source>
</evidence>
<feature type="compositionally biased region" description="Polar residues" evidence="1">
    <location>
        <begin position="1"/>
        <end position="24"/>
    </location>
</feature>
<evidence type="ECO:0000313" key="3">
    <source>
        <dbReference type="Proteomes" id="UP000799779"/>
    </source>
</evidence>
<evidence type="ECO:0000313" key="2">
    <source>
        <dbReference type="EMBL" id="KAF1999769.1"/>
    </source>
</evidence>
<dbReference type="AlphaFoldDB" id="A0A6A5WG55"/>
<gene>
    <name evidence="2" type="ORF">P154DRAFT_535271</name>
</gene>
<keyword evidence="3" id="KW-1185">Reference proteome</keyword>
<dbReference type="Proteomes" id="UP000799779">
    <property type="component" value="Unassembled WGS sequence"/>
</dbReference>
<feature type="region of interest" description="Disordered" evidence="1">
    <location>
        <begin position="155"/>
        <end position="183"/>
    </location>
</feature>
<accession>A0A6A5WG55</accession>
<protein>
    <submittedName>
        <fullName evidence="2">Uncharacterized protein</fullName>
    </submittedName>
</protein>
<reference evidence="2" key="1">
    <citation type="journal article" date="2020" name="Stud. Mycol.">
        <title>101 Dothideomycetes genomes: a test case for predicting lifestyles and emergence of pathogens.</title>
        <authorList>
            <person name="Haridas S."/>
            <person name="Albert R."/>
            <person name="Binder M."/>
            <person name="Bloem J."/>
            <person name="Labutti K."/>
            <person name="Salamov A."/>
            <person name="Andreopoulos B."/>
            <person name="Baker S."/>
            <person name="Barry K."/>
            <person name="Bills G."/>
            <person name="Bluhm B."/>
            <person name="Cannon C."/>
            <person name="Castanera R."/>
            <person name="Culley D."/>
            <person name="Daum C."/>
            <person name="Ezra D."/>
            <person name="Gonzalez J."/>
            <person name="Henrissat B."/>
            <person name="Kuo A."/>
            <person name="Liang C."/>
            <person name="Lipzen A."/>
            <person name="Lutzoni F."/>
            <person name="Magnuson J."/>
            <person name="Mondo S."/>
            <person name="Nolan M."/>
            <person name="Ohm R."/>
            <person name="Pangilinan J."/>
            <person name="Park H.-J."/>
            <person name="Ramirez L."/>
            <person name="Alfaro M."/>
            <person name="Sun H."/>
            <person name="Tritt A."/>
            <person name="Yoshinaga Y."/>
            <person name="Zwiers L.-H."/>
            <person name="Turgeon B."/>
            <person name="Goodwin S."/>
            <person name="Spatafora J."/>
            <person name="Crous P."/>
            <person name="Grigoriev I."/>
        </authorList>
    </citation>
    <scope>NUCLEOTIDE SEQUENCE</scope>
    <source>
        <strain evidence="2">CBS 123094</strain>
    </source>
</reference>
<organism evidence="2 3">
    <name type="scientific">Amniculicola lignicola CBS 123094</name>
    <dbReference type="NCBI Taxonomy" id="1392246"/>
    <lineage>
        <taxon>Eukaryota</taxon>
        <taxon>Fungi</taxon>
        <taxon>Dikarya</taxon>
        <taxon>Ascomycota</taxon>
        <taxon>Pezizomycotina</taxon>
        <taxon>Dothideomycetes</taxon>
        <taxon>Pleosporomycetidae</taxon>
        <taxon>Pleosporales</taxon>
        <taxon>Amniculicolaceae</taxon>
        <taxon>Amniculicola</taxon>
    </lineage>
</organism>
<dbReference type="EMBL" id="ML977593">
    <property type="protein sequence ID" value="KAF1999769.1"/>
    <property type="molecule type" value="Genomic_DNA"/>
</dbReference>
<name>A0A6A5WG55_9PLEO</name>
<feature type="region of interest" description="Disordered" evidence="1">
    <location>
        <begin position="50"/>
        <end position="81"/>
    </location>
</feature>
<sequence>MAPTRPQATRTKRSNTASPLSSRLVTGRITRSGDQILRSGRHVMYKTAEQLKAERVARRNTTTGSSDARTPAHASDGRELRSGRIVKNKTRAVPKAPRRKTTPSAATLKKQMTQYVDAKVWERFPPLRCGNGAHLYAKARQEYREELEKEWVANLVGGDREQENKDEETSGPSGDGVEQAVGWGCLRC</sequence>
<feature type="compositionally biased region" description="Polar residues" evidence="1">
    <location>
        <begin position="59"/>
        <end position="68"/>
    </location>
</feature>
<proteinExistence type="predicted"/>